<accession>A0ABR1XP70</accession>
<evidence type="ECO:0000313" key="6">
    <source>
        <dbReference type="EMBL" id="KAK8161952.1"/>
    </source>
</evidence>
<dbReference type="InterPro" id="IPR050628">
    <property type="entry name" value="SNF2_RAD54_helicase_TF"/>
</dbReference>
<feature type="compositionally biased region" description="Low complexity" evidence="4">
    <location>
        <begin position="18"/>
        <end position="31"/>
    </location>
</feature>
<keyword evidence="3" id="KW-0067">ATP-binding</keyword>
<comment type="caution">
    <text evidence="6">The sequence shown here is derived from an EMBL/GenBank/DDBJ whole genome shotgun (WGS) entry which is preliminary data.</text>
</comment>
<proteinExistence type="predicted"/>
<keyword evidence="2" id="KW-0378">Hydrolase</keyword>
<dbReference type="Gene3D" id="3.40.50.300">
    <property type="entry name" value="P-loop containing nucleotide triphosphate hydrolases"/>
    <property type="match status" value="2"/>
</dbReference>
<evidence type="ECO:0000256" key="1">
    <source>
        <dbReference type="ARBA" id="ARBA00022741"/>
    </source>
</evidence>
<dbReference type="Proteomes" id="UP001456524">
    <property type="component" value="Unassembled WGS sequence"/>
</dbReference>
<feature type="compositionally biased region" description="Basic and acidic residues" evidence="4">
    <location>
        <begin position="1133"/>
        <end position="1146"/>
    </location>
</feature>
<feature type="compositionally biased region" description="Basic and acidic residues" evidence="4">
    <location>
        <begin position="35"/>
        <end position="46"/>
    </location>
</feature>
<feature type="domain" description="Helicase C-terminal" evidence="5">
    <location>
        <begin position="821"/>
        <end position="977"/>
    </location>
</feature>
<feature type="compositionally biased region" description="Acidic residues" evidence="4">
    <location>
        <begin position="289"/>
        <end position="307"/>
    </location>
</feature>
<keyword evidence="1" id="KW-0547">Nucleotide-binding</keyword>
<evidence type="ECO:0000256" key="4">
    <source>
        <dbReference type="SAM" id="MobiDB-lite"/>
    </source>
</evidence>
<evidence type="ECO:0000256" key="2">
    <source>
        <dbReference type="ARBA" id="ARBA00022801"/>
    </source>
</evidence>
<name>A0ABR1XP70_9PEZI</name>
<keyword evidence="7" id="KW-1185">Reference proteome</keyword>
<sequence length="1154" mass="128966">MKALTNAGGCKRHPSLPSTPTKASSKSTTSAFRRKSPDKSAEERRQRVIKALKTNPDGASVLDLADIEGSYHRTAGYLKVSAKELQKIIHPAQSQSGDEASMPKDVAGWISRFISVRDVLRTPKAEQNFSIQMKTIKWFLEKEEFGDVLGKLFNDETADLPLPKLPPAYLPLDKASIYFKVENSKDQAKRTHIWWAHLNVLFVVYRILRLLPSRYGTGALSPDFDNARKTLGFHPEDWTRGLCLLKYATKELKGKVSHRNPPTDAQFFNSKDKTASTYTSFSMLSSDVEEPLGLDSDDEWIDDEPDVPSEARTDEERDSFLEQAVKAIYTAMNSRGSSIKVSDKQRKNVLTALYKKYGRKGIQFPEQQQGEGPLTYFNCSEEHNDAEANKSFYELQAALNKTTAQSRNIEEACTALRFPSDATQQVGQAPGSSGFRLTYKPTLVLIPRDGIQSLFDDLKAFPDITAHQWYGPPETAIADRAIGTSVEALIARLNDFDQHDPVTALQVVVTTYTKYRTMATYFEGAFGVYNTKGKGKAVNLPNHADEFGEEEEEDEDDSEEYDGKYQNLMCHVKGRFGLIILDQVHKVKNPLTRTHVSISKSCPDQLLGLTSTPIMQSPAELLGYIKLAWQVAASRELVGETSVHPSRNSYDPLAEQLIDASIADLPAFLPILHPASYKTHLGYSTCHRELVSSVEHAQQIVRPILHICFLRFYKGQDLTPFGLNDVAGGEIPRYKSLVMEMQYDEYQQREHEKALKALIKDRVIGSNYPFHDGWNEHGRILKKLGSIKAEDVHQLKDRHDSGFRAEFIASFHPKWGFLAGVLHEVLYERNSKLLVFVSSPFTHHILDNFLGCLGIQYVSINSAVEMDNRDKAYKSFNDPGHATSVMTVHTNLGCAAFQAQRACHITVLLDFPAFPSPRLFDQLIGRTWRMGQEQSPIFITVTSNATFDHILQGVFAHKAILQTAVLGNIPTKCESAVEDANADGDQNEAAQDLTNGHIEAEEHQDEHQDEHHGERMEEEVDADDAVRKDTDLFIAKATSLYMKALSLSSSPMGWDRASCEQLLRARKRAKVSRADSVIEPDVEGETGRSEARSLVVDDDDDSSSSEEMCQDVDEGLGKGPPAAEATSRRKRAANREPENPAKRQPMEGEASSSK</sequence>
<dbReference type="InterPro" id="IPR027417">
    <property type="entry name" value="P-loop_NTPase"/>
</dbReference>
<gene>
    <name evidence="6" type="ORF">IWX90DRAFT_506941</name>
</gene>
<dbReference type="PANTHER" id="PTHR45626:SF38">
    <property type="entry name" value="DEAD-BOX PROTEIN"/>
    <property type="match status" value="1"/>
</dbReference>
<feature type="region of interest" description="Disordered" evidence="4">
    <location>
        <begin position="289"/>
        <end position="317"/>
    </location>
</feature>
<evidence type="ECO:0000256" key="3">
    <source>
        <dbReference type="ARBA" id="ARBA00022840"/>
    </source>
</evidence>
<dbReference type="EMBL" id="JBBWUH010000007">
    <property type="protein sequence ID" value="KAK8161952.1"/>
    <property type="molecule type" value="Genomic_DNA"/>
</dbReference>
<feature type="region of interest" description="Disordered" evidence="4">
    <location>
        <begin position="1068"/>
        <end position="1154"/>
    </location>
</feature>
<feature type="compositionally biased region" description="Basic and acidic residues" evidence="4">
    <location>
        <begin position="1002"/>
        <end position="1015"/>
    </location>
</feature>
<feature type="region of interest" description="Disordered" evidence="4">
    <location>
        <begin position="1"/>
        <end position="46"/>
    </location>
</feature>
<dbReference type="PROSITE" id="PS51194">
    <property type="entry name" value="HELICASE_CTER"/>
    <property type="match status" value="1"/>
</dbReference>
<dbReference type="InterPro" id="IPR001650">
    <property type="entry name" value="Helicase_C-like"/>
</dbReference>
<dbReference type="PANTHER" id="PTHR45626">
    <property type="entry name" value="TRANSCRIPTION TERMINATION FACTOR 2-RELATED"/>
    <property type="match status" value="1"/>
</dbReference>
<feature type="compositionally biased region" description="Acidic residues" evidence="4">
    <location>
        <begin position="1096"/>
        <end position="1114"/>
    </location>
</feature>
<evidence type="ECO:0000313" key="7">
    <source>
        <dbReference type="Proteomes" id="UP001456524"/>
    </source>
</evidence>
<dbReference type="SUPFAM" id="SSF52540">
    <property type="entry name" value="P-loop containing nucleoside triphosphate hydrolases"/>
    <property type="match status" value="2"/>
</dbReference>
<feature type="region of interest" description="Disordered" evidence="4">
    <location>
        <begin position="1002"/>
        <end position="1024"/>
    </location>
</feature>
<reference evidence="6 7" key="1">
    <citation type="journal article" date="2022" name="G3 (Bethesda)">
        <title>Enemy or ally: a genomic approach to elucidate the lifestyle of Phyllosticta citrichinaensis.</title>
        <authorList>
            <person name="Buijs V.A."/>
            <person name="Groenewald J.Z."/>
            <person name="Haridas S."/>
            <person name="LaButti K.M."/>
            <person name="Lipzen A."/>
            <person name="Martin F.M."/>
            <person name="Barry K."/>
            <person name="Grigoriev I.V."/>
            <person name="Crous P.W."/>
            <person name="Seidl M.F."/>
        </authorList>
    </citation>
    <scope>NUCLEOTIDE SEQUENCE [LARGE SCALE GENOMIC DNA]</scope>
    <source>
        <strain evidence="6 7">CBS 129764</strain>
    </source>
</reference>
<organism evidence="6 7">
    <name type="scientific">Phyllosticta citrichinensis</name>
    <dbReference type="NCBI Taxonomy" id="1130410"/>
    <lineage>
        <taxon>Eukaryota</taxon>
        <taxon>Fungi</taxon>
        <taxon>Dikarya</taxon>
        <taxon>Ascomycota</taxon>
        <taxon>Pezizomycotina</taxon>
        <taxon>Dothideomycetes</taxon>
        <taxon>Dothideomycetes incertae sedis</taxon>
        <taxon>Botryosphaeriales</taxon>
        <taxon>Phyllostictaceae</taxon>
        <taxon>Phyllosticta</taxon>
    </lineage>
</organism>
<protein>
    <recommendedName>
        <fullName evidence="5">Helicase C-terminal domain-containing protein</fullName>
    </recommendedName>
</protein>
<evidence type="ECO:0000259" key="5">
    <source>
        <dbReference type="PROSITE" id="PS51194"/>
    </source>
</evidence>
<dbReference type="Pfam" id="PF00271">
    <property type="entry name" value="Helicase_C"/>
    <property type="match status" value="1"/>
</dbReference>